<accession>A0ABV6C8B1</accession>
<dbReference type="InterPro" id="IPR001584">
    <property type="entry name" value="Integrase_cat-core"/>
</dbReference>
<dbReference type="PANTHER" id="PTHR46889">
    <property type="entry name" value="TRANSPOSASE INSF FOR INSERTION SEQUENCE IS3B-RELATED"/>
    <property type="match status" value="1"/>
</dbReference>
<keyword evidence="3" id="KW-1185">Reference proteome</keyword>
<gene>
    <name evidence="2" type="ORF">ACFFIT_03520</name>
</gene>
<evidence type="ECO:0000313" key="3">
    <source>
        <dbReference type="Proteomes" id="UP001589758"/>
    </source>
</evidence>
<name>A0ABV6C8B1_9GAMM</name>
<dbReference type="InterPro" id="IPR050900">
    <property type="entry name" value="Transposase_IS3/IS150/IS904"/>
</dbReference>
<dbReference type="Gene3D" id="3.30.420.10">
    <property type="entry name" value="Ribonuclease H-like superfamily/Ribonuclease H"/>
    <property type="match status" value="1"/>
</dbReference>
<dbReference type="InterPro" id="IPR012337">
    <property type="entry name" value="RNaseH-like_sf"/>
</dbReference>
<dbReference type="PANTHER" id="PTHR46889:SF4">
    <property type="entry name" value="TRANSPOSASE INSO FOR INSERTION SEQUENCE ELEMENT IS911B-RELATED"/>
    <property type="match status" value="1"/>
</dbReference>
<comment type="caution">
    <text evidence="2">The sequence shown here is derived from an EMBL/GenBank/DDBJ whole genome shotgun (WGS) entry which is preliminary data.</text>
</comment>
<dbReference type="RefSeq" id="WP_385876271.1">
    <property type="nucleotide sequence ID" value="NZ_JBHLXE010000036.1"/>
</dbReference>
<feature type="domain" description="Integrase catalytic" evidence="1">
    <location>
        <begin position="1"/>
        <end position="61"/>
    </location>
</feature>
<sequence length="72" mass="8706">MSRRGNCWDNAVQERFFRNIKLEYFDDLIFMNCQAVEVAVGRYIRYYNYSRINSAIGYMTPLQKRRELLKIG</sequence>
<reference evidence="2 3" key="1">
    <citation type="submission" date="2024-09" db="EMBL/GenBank/DDBJ databases">
        <authorList>
            <person name="Sun Q."/>
            <person name="Mori K."/>
        </authorList>
    </citation>
    <scope>NUCLEOTIDE SEQUENCE [LARGE SCALE GENOMIC DNA]</scope>
    <source>
        <strain evidence="2 3">CCM 8545</strain>
    </source>
</reference>
<dbReference type="Pfam" id="PF13683">
    <property type="entry name" value="rve_3"/>
    <property type="match status" value="1"/>
</dbReference>
<evidence type="ECO:0000313" key="2">
    <source>
        <dbReference type="EMBL" id="MFC0179175.1"/>
    </source>
</evidence>
<organism evidence="2 3">
    <name type="scientific">Thorsellia kenyensis</name>
    <dbReference type="NCBI Taxonomy" id="1549888"/>
    <lineage>
        <taxon>Bacteria</taxon>
        <taxon>Pseudomonadati</taxon>
        <taxon>Pseudomonadota</taxon>
        <taxon>Gammaproteobacteria</taxon>
        <taxon>Enterobacterales</taxon>
        <taxon>Thorselliaceae</taxon>
        <taxon>Thorsellia</taxon>
    </lineage>
</organism>
<evidence type="ECO:0000259" key="1">
    <source>
        <dbReference type="Pfam" id="PF13683"/>
    </source>
</evidence>
<proteinExistence type="predicted"/>
<dbReference type="Proteomes" id="UP001589758">
    <property type="component" value="Unassembled WGS sequence"/>
</dbReference>
<protein>
    <submittedName>
        <fullName evidence="2">Integrase core domain-containing protein</fullName>
    </submittedName>
</protein>
<dbReference type="SUPFAM" id="SSF53098">
    <property type="entry name" value="Ribonuclease H-like"/>
    <property type="match status" value="1"/>
</dbReference>
<dbReference type="InterPro" id="IPR036397">
    <property type="entry name" value="RNaseH_sf"/>
</dbReference>
<dbReference type="EMBL" id="JBHLXE010000036">
    <property type="protein sequence ID" value="MFC0179175.1"/>
    <property type="molecule type" value="Genomic_DNA"/>
</dbReference>